<name>A0ABY6Q7G7_9GAMM</name>
<dbReference type="NCBIfam" id="NF002345">
    <property type="entry name" value="PRK01305.2-2"/>
    <property type="match status" value="1"/>
</dbReference>
<sequence length="256" mass="29276">MTANLREIKVFTTFPHRCSYLPEKEATTLFVDPRQTISPELYTELSLMGFRRSGDHIYRPHCNNCSACVAARVVTSGFKPSKSQRRVINANGDLRLEITDSVSGDDEAYALYERYITGKHADGDMYPPDREQYESFLNNSLGSTRYFKLYENNTLVCVAVSDEMLDGFAAIYTFYDPNLEKRSLGTYAVLLQISHAKKRGMPYIYLGYWIENCQKMSYKTRFQPLEMLIQGRWYGDTGDKPSDLSPIPVVTLPSDL</sequence>
<dbReference type="RefSeq" id="WP_279241307.1">
    <property type="nucleotide sequence ID" value="NZ_CP036501.1"/>
</dbReference>
<dbReference type="InterPro" id="IPR030700">
    <property type="entry name" value="N-end_Aminoacyl_Trfase"/>
</dbReference>
<keyword evidence="1 4" id="KW-0963">Cytoplasm</keyword>
<dbReference type="GO" id="GO:0004057">
    <property type="term" value="F:arginyl-tRNA--protein transferase activity"/>
    <property type="evidence" value="ECO:0007669"/>
    <property type="project" value="UniProtKB-EC"/>
</dbReference>
<evidence type="ECO:0000259" key="6">
    <source>
        <dbReference type="Pfam" id="PF04377"/>
    </source>
</evidence>
<protein>
    <recommendedName>
        <fullName evidence="4">Aspartate/glutamate leucyltransferase</fullName>
        <ecNumber evidence="4">2.3.2.29</ecNumber>
    </recommendedName>
</protein>
<evidence type="ECO:0000256" key="3">
    <source>
        <dbReference type="ARBA" id="ARBA00023315"/>
    </source>
</evidence>
<dbReference type="InterPro" id="IPR016181">
    <property type="entry name" value="Acyl_CoA_acyltransferase"/>
</dbReference>
<dbReference type="PIRSF" id="PIRSF037208">
    <property type="entry name" value="ATE_pro_prd"/>
    <property type="match status" value="1"/>
</dbReference>
<evidence type="ECO:0000313" key="7">
    <source>
        <dbReference type="EMBL" id="UZP74845.1"/>
    </source>
</evidence>
<gene>
    <name evidence="4" type="primary">bpt</name>
    <name evidence="7" type="ORF">E0F26_08890</name>
</gene>
<evidence type="ECO:0000259" key="5">
    <source>
        <dbReference type="Pfam" id="PF04376"/>
    </source>
</evidence>
<proteinExistence type="inferred from homology"/>
<dbReference type="NCBIfam" id="NF002341">
    <property type="entry name" value="PRK01305.1-1"/>
    <property type="match status" value="1"/>
</dbReference>
<dbReference type="InterPro" id="IPR007471">
    <property type="entry name" value="N-end_Aminoacyl_Trfase_N"/>
</dbReference>
<dbReference type="InterPro" id="IPR017138">
    <property type="entry name" value="Asp_Glu_LeuTrfase"/>
</dbReference>
<dbReference type="EC" id="2.3.2.29" evidence="4"/>
<evidence type="ECO:0000256" key="1">
    <source>
        <dbReference type="ARBA" id="ARBA00022490"/>
    </source>
</evidence>
<dbReference type="SUPFAM" id="SSF55729">
    <property type="entry name" value="Acyl-CoA N-acyltransferases (Nat)"/>
    <property type="match status" value="1"/>
</dbReference>
<dbReference type="NCBIfam" id="NF002342">
    <property type="entry name" value="PRK01305.1-3"/>
    <property type="match status" value="1"/>
</dbReference>
<feature type="domain" description="N-end rule aminoacyl transferase C-terminal" evidence="6">
    <location>
        <begin position="107"/>
        <end position="228"/>
    </location>
</feature>
<comment type="similarity">
    <text evidence="4">Belongs to the R-transferase family. Bpt subfamily.</text>
</comment>
<dbReference type="PANTHER" id="PTHR21367">
    <property type="entry name" value="ARGININE-TRNA-PROTEIN TRANSFERASE 1"/>
    <property type="match status" value="1"/>
</dbReference>
<evidence type="ECO:0000313" key="8">
    <source>
        <dbReference type="Proteomes" id="UP001317963"/>
    </source>
</evidence>
<dbReference type="Pfam" id="PF04377">
    <property type="entry name" value="ATE_C"/>
    <property type="match status" value="1"/>
</dbReference>
<dbReference type="Proteomes" id="UP001317963">
    <property type="component" value="Chromosome"/>
</dbReference>
<reference evidence="7 8" key="1">
    <citation type="submission" date="2019-02" db="EMBL/GenBank/DDBJ databases">
        <title>Halieaceae_genomes.</title>
        <authorList>
            <person name="Li S.-H."/>
        </authorList>
    </citation>
    <scope>NUCLEOTIDE SEQUENCE [LARGE SCALE GENOMIC DNA]</scope>
    <source>
        <strain evidence="7 8">JH123</strain>
    </source>
</reference>
<keyword evidence="8" id="KW-1185">Reference proteome</keyword>
<accession>A0ABY6Q7G7</accession>
<feature type="domain" description="N-end aminoacyl transferase N-terminal" evidence="5">
    <location>
        <begin position="16"/>
        <end position="86"/>
    </location>
</feature>
<dbReference type="PANTHER" id="PTHR21367:SF1">
    <property type="entry name" value="ARGINYL-TRNA--PROTEIN TRANSFERASE 1"/>
    <property type="match status" value="1"/>
</dbReference>
<dbReference type="Pfam" id="PF04376">
    <property type="entry name" value="ATE_N"/>
    <property type="match status" value="1"/>
</dbReference>
<comment type="subcellular location">
    <subcellularLocation>
        <location evidence="4">Cytoplasm</location>
    </subcellularLocation>
</comment>
<evidence type="ECO:0000256" key="4">
    <source>
        <dbReference type="HAMAP-Rule" id="MF_00689"/>
    </source>
</evidence>
<keyword evidence="2 4" id="KW-0808">Transferase</keyword>
<comment type="function">
    <text evidence="4">Functions in the N-end rule pathway of protein degradation where it conjugates Leu from its aminoacyl-tRNA to the N-termini of proteins containing an N-terminal aspartate or glutamate.</text>
</comment>
<dbReference type="NCBIfam" id="NF002346">
    <property type="entry name" value="PRK01305.2-3"/>
    <property type="match status" value="1"/>
</dbReference>
<dbReference type="EMBL" id="CP036501">
    <property type="protein sequence ID" value="UZP74845.1"/>
    <property type="molecule type" value="Genomic_DNA"/>
</dbReference>
<dbReference type="HAMAP" id="MF_00689">
    <property type="entry name" value="Bpt"/>
    <property type="match status" value="1"/>
</dbReference>
<evidence type="ECO:0000256" key="2">
    <source>
        <dbReference type="ARBA" id="ARBA00022679"/>
    </source>
</evidence>
<dbReference type="InterPro" id="IPR007472">
    <property type="entry name" value="N-end_Aminoacyl_Trfase_C"/>
</dbReference>
<comment type="catalytic activity">
    <reaction evidence="4">
        <text>N-terminal L-glutamyl-[protein] + L-leucyl-tRNA(Leu) = N-terminal L-leucyl-L-glutamyl-[protein] + tRNA(Leu) + H(+)</text>
        <dbReference type="Rhea" id="RHEA:50412"/>
        <dbReference type="Rhea" id="RHEA-COMP:9613"/>
        <dbReference type="Rhea" id="RHEA-COMP:9622"/>
        <dbReference type="Rhea" id="RHEA-COMP:12664"/>
        <dbReference type="Rhea" id="RHEA-COMP:12668"/>
        <dbReference type="ChEBI" id="CHEBI:15378"/>
        <dbReference type="ChEBI" id="CHEBI:64721"/>
        <dbReference type="ChEBI" id="CHEBI:78442"/>
        <dbReference type="ChEBI" id="CHEBI:78494"/>
        <dbReference type="ChEBI" id="CHEBI:133041"/>
        <dbReference type="EC" id="2.3.2.29"/>
    </reaction>
</comment>
<keyword evidence="3 4" id="KW-0012">Acyltransferase</keyword>
<organism evidence="7 8">
    <name type="scientific">Candidatus Paraluminiphilus aquimaris</name>
    <dbReference type="NCBI Taxonomy" id="2518994"/>
    <lineage>
        <taxon>Bacteria</taxon>
        <taxon>Pseudomonadati</taxon>
        <taxon>Pseudomonadota</taxon>
        <taxon>Gammaproteobacteria</taxon>
        <taxon>Cellvibrionales</taxon>
        <taxon>Halieaceae</taxon>
        <taxon>Candidatus Paraluminiphilus</taxon>
    </lineage>
</organism>
<comment type="catalytic activity">
    <reaction evidence="4">
        <text>N-terminal L-aspartyl-[protein] + L-leucyl-tRNA(Leu) = N-terminal L-leucyl-L-aspartyl-[protein] + tRNA(Leu) + H(+)</text>
        <dbReference type="Rhea" id="RHEA:50420"/>
        <dbReference type="Rhea" id="RHEA-COMP:9613"/>
        <dbReference type="Rhea" id="RHEA-COMP:9622"/>
        <dbReference type="Rhea" id="RHEA-COMP:12669"/>
        <dbReference type="Rhea" id="RHEA-COMP:12674"/>
        <dbReference type="ChEBI" id="CHEBI:15378"/>
        <dbReference type="ChEBI" id="CHEBI:64720"/>
        <dbReference type="ChEBI" id="CHEBI:78442"/>
        <dbReference type="ChEBI" id="CHEBI:78494"/>
        <dbReference type="ChEBI" id="CHEBI:133042"/>
        <dbReference type="EC" id="2.3.2.29"/>
    </reaction>
</comment>